<sequence length="138" mass="16709">MQKVIYLDKSRKYRKLFYILTVVLSSFVIGVYFRNSYLLYIGFALIILSIFYECLFSLPVLEAIVLPKENGKYFKVIIDNQESDFWRIRKYIIINGWIYLYIFQEGSNRTLKMWLHKSNFKDKNHIRLFAKKIILENL</sequence>
<name>A0A6M3HW46_9GAMM</name>
<reference evidence="2 3" key="1">
    <citation type="submission" date="2019-03" db="EMBL/GenBank/DDBJ databases">
        <title>Complete Genome Sequence of Allofrancisella frigidaquae Strain SYSU 10HL1970 Isolated from Water-Cooling Systems in China.</title>
        <authorList>
            <person name="Ohrman C."/>
            <person name="Uneklint I."/>
            <person name="Sjodin A."/>
        </authorList>
    </citation>
    <scope>NUCLEOTIDE SEQUENCE [LARGE SCALE GENOMIC DNA]</scope>
    <source>
        <strain evidence="2 3">SYSU 10HL1970</strain>
    </source>
</reference>
<evidence type="ECO:0000313" key="3">
    <source>
        <dbReference type="Proteomes" id="UP000503320"/>
    </source>
</evidence>
<dbReference type="KEGG" id="afri:E3E15_03600"/>
<protein>
    <submittedName>
        <fullName evidence="2">Uncharacterized protein</fullName>
    </submittedName>
</protein>
<keyword evidence="1" id="KW-1133">Transmembrane helix</keyword>
<dbReference type="AlphaFoldDB" id="A0A6M3HW46"/>
<proteinExistence type="predicted"/>
<keyword evidence="1" id="KW-0812">Transmembrane</keyword>
<evidence type="ECO:0000256" key="1">
    <source>
        <dbReference type="SAM" id="Phobius"/>
    </source>
</evidence>
<feature type="transmembrane region" description="Helical" evidence="1">
    <location>
        <begin position="16"/>
        <end position="33"/>
    </location>
</feature>
<keyword evidence="1" id="KW-0472">Membrane</keyword>
<keyword evidence="3" id="KW-1185">Reference proteome</keyword>
<organism evidence="2 3">
    <name type="scientific">Allofrancisella frigidaquae</name>
    <dbReference type="NCBI Taxonomy" id="1085644"/>
    <lineage>
        <taxon>Bacteria</taxon>
        <taxon>Pseudomonadati</taxon>
        <taxon>Pseudomonadota</taxon>
        <taxon>Gammaproteobacteria</taxon>
        <taxon>Thiotrichales</taxon>
        <taxon>Francisellaceae</taxon>
        <taxon>Allofrancisella</taxon>
    </lineage>
</organism>
<dbReference type="Proteomes" id="UP000503320">
    <property type="component" value="Chromosome"/>
</dbReference>
<dbReference type="RefSeq" id="WP_172106618.1">
    <property type="nucleotide sequence ID" value="NZ_CP038017.1"/>
</dbReference>
<feature type="transmembrane region" description="Helical" evidence="1">
    <location>
        <begin position="39"/>
        <end position="65"/>
    </location>
</feature>
<dbReference type="EMBL" id="CP038017">
    <property type="protein sequence ID" value="QIV94492.1"/>
    <property type="molecule type" value="Genomic_DNA"/>
</dbReference>
<gene>
    <name evidence="2" type="ORF">E3E15_03600</name>
</gene>
<evidence type="ECO:0000313" key="2">
    <source>
        <dbReference type="EMBL" id="QIV94492.1"/>
    </source>
</evidence>
<accession>A0A6M3HW46</accession>